<evidence type="ECO:0000313" key="4">
    <source>
        <dbReference type="Proteomes" id="UP001612812"/>
    </source>
</evidence>
<dbReference type="InterPro" id="IPR002213">
    <property type="entry name" value="UDP_glucos_trans"/>
</dbReference>
<sequence>MSPDDGPLLLVSSGSAGLFNPLLTLAGELKRRAVRPVRFACTDERRAEIEALPGDGDLRFVSLGPPRVEVRPEHWDDETHRRMSTGSRVVNFASYVDASTDFDHLHELYERCLAVVDEVRPALAVVDSFASFGMDAATVRGVPYVISVTVPPSNFLQDSLPPSYPMSLSGLPLAMNPSQRAANDRYRAALLATLTEPERLARSTAAARRRAEAGIRNAELRPSQYAEAAEALLAYTVFGLEYPFDTAPANLRTVGSMVPRDIVPSEDGAELRAWLDAHESVVYVGFGTIMRPTAAQVAALVEVAARLGPEHQVLWKLPADRHPLLPPAGELPANLRVESWLPSQVEVLAHPHVRVFFNHAAANAIHEAAWFGVPQLVMPFWFDCYDGAVRVVDAGIALAVEHEDPLDVDDVVDKLRRLLSDPSFRDRAARWRDCLRRAGGVTAAADLVLSL</sequence>
<evidence type="ECO:0000313" key="3">
    <source>
        <dbReference type="EMBL" id="MFI7265304.1"/>
    </source>
</evidence>
<gene>
    <name evidence="3" type="ORF">ACIBP4_23775</name>
</gene>
<evidence type="ECO:0000256" key="2">
    <source>
        <dbReference type="ARBA" id="ARBA00022679"/>
    </source>
</evidence>
<evidence type="ECO:0000256" key="1">
    <source>
        <dbReference type="ARBA" id="ARBA00022676"/>
    </source>
</evidence>
<organism evidence="3 4">
    <name type="scientific">Micromonospora maritima</name>
    <dbReference type="NCBI Taxonomy" id="986711"/>
    <lineage>
        <taxon>Bacteria</taxon>
        <taxon>Bacillati</taxon>
        <taxon>Actinomycetota</taxon>
        <taxon>Actinomycetes</taxon>
        <taxon>Micromonosporales</taxon>
        <taxon>Micromonosporaceae</taxon>
        <taxon>Micromonospora</taxon>
    </lineage>
</organism>
<dbReference type="Pfam" id="PF00201">
    <property type="entry name" value="UDPGT"/>
    <property type="match status" value="1"/>
</dbReference>
<comment type="caution">
    <text evidence="3">The sequence shown here is derived from an EMBL/GenBank/DDBJ whole genome shotgun (WGS) entry which is preliminary data.</text>
</comment>
<dbReference type="EMBL" id="JBITLE010000011">
    <property type="protein sequence ID" value="MFI7265304.1"/>
    <property type="molecule type" value="Genomic_DNA"/>
</dbReference>
<protein>
    <submittedName>
        <fullName evidence="3">Glycosyltransferase</fullName>
    </submittedName>
</protein>
<accession>A0ABW7ZR46</accession>
<keyword evidence="4" id="KW-1185">Reference proteome</keyword>
<reference evidence="3 4" key="1">
    <citation type="submission" date="2024-10" db="EMBL/GenBank/DDBJ databases">
        <title>The Natural Products Discovery Center: Release of the First 8490 Sequenced Strains for Exploring Actinobacteria Biosynthetic Diversity.</title>
        <authorList>
            <person name="Kalkreuter E."/>
            <person name="Kautsar S.A."/>
            <person name="Yang D."/>
            <person name="Bader C.D."/>
            <person name="Teijaro C.N."/>
            <person name="Fluegel L."/>
            <person name="Davis C.M."/>
            <person name="Simpson J.R."/>
            <person name="Lauterbach L."/>
            <person name="Steele A.D."/>
            <person name="Gui C."/>
            <person name="Meng S."/>
            <person name="Li G."/>
            <person name="Viehrig K."/>
            <person name="Ye F."/>
            <person name="Su P."/>
            <person name="Kiefer A.F."/>
            <person name="Nichols A."/>
            <person name="Cepeda A.J."/>
            <person name="Yan W."/>
            <person name="Fan B."/>
            <person name="Jiang Y."/>
            <person name="Adhikari A."/>
            <person name="Zheng C.-J."/>
            <person name="Schuster L."/>
            <person name="Cowan T.M."/>
            <person name="Smanski M.J."/>
            <person name="Chevrette M.G."/>
            <person name="De Carvalho L.P.S."/>
            <person name="Shen B."/>
        </authorList>
    </citation>
    <scope>NUCLEOTIDE SEQUENCE [LARGE SCALE GENOMIC DNA]</scope>
    <source>
        <strain evidence="3 4">NPDC049845</strain>
    </source>
</reference>
<dbReference type="PANTHER" id="PTHR48043">
    <property type="entry name" value="EG:EG0003.4 PROTEIN-RELATED"/>
    <property type="match status" value="1"/>
</dbReference>
<dbReference type="RefSeq" id="WP_396770775.1">
    <property type="nucleotide sequence ID" value="NZ_JBITLA010000012.1"/>
</dbReference>
<dbReference type="Gene3D" id="3.40.50.2000">
    <property type="entry name" value="Glycogen Phosphorylase B"/>
    <property type="match status" value="2"/>
</dbReference>
<proteinExistence type="predicted"/>
<dbReference type="CDD" id="cd03784">
    <property type="entry name" value="GT1_Gtf-like"/>
    <property type="match status" value="1"/>
</dbReference>
<dbReference type="PANTHER" id="PTHR48043:SF145">
    <property type="entry name" value="FI06409P-RELATED"/>
    <property type="match status" value="1"/>
</dbReference>
<dbReference type="Proteomes" id="UP001612812">
    <property type="component" value="Unassembled WGS sequence"/>
</dbReference>
<name>A0ABW7ZR46_9ACTN</name>
<dbReference type="SUPFAM" id="SSF53756">
    <property type="entry name" value="UDP-Glycosyltransferase/glycogen phosphorylase"/>
    <property type="match status" value="1"/>
</dbReference>
<dbReference type="InterPro" id="IPR050271">
    <property type="entry name" value="UDP-glycosyltransferase"/>
</dbReference>
<keyword evidence="2" id="KW-0808">Transferase</keyword>
<keyword evidence="1" id="KW-0328">Glycosyltransferase</keyword>